<organism evidence="9 10">
    <name type="scientific">Streptomyces venezuelae (strain ATCC 10712 / CBS 650.69 / DSM 40230 / JCM 4526 / NBRC 13096 / PD 04745)</name>
    <dbReference type="NCBI Taxonomy" id="953739"/>
    <lineage>
        <taxon>Bacteria</taxon>
        <taxon>Bacillati</taxon>
        <taxon>Actinomycetota</taxon>
        <taxon>Actinomycetes</taxon>
        <taxon>Kitasatosporales</taxon>
        <taxon>Streptomycetaceae</taxon>
        <taxon>Streptomyces</taxon>
    </lineage>
</organism>
<keyword evidence="4" id="KW-0572">Peptidoglycan-anchor</keyword>
<evidence type="ECO:0000313" key="10">
    <source>
        <dbReference type="Proteomes" id="UP000006854"/>
    </source>
</evidence>
<dbReference type="NCBIfam" id="TIGR01167">
    <property type="entry name" value="LPXTG_anchor"/>
    <property type="match status" value="1"/>
</dbReference>
<evidence type="ECO:0000259" key="8">
    <source>
        <dbReference type="PROSITE" id="PS50847"/>
    </source>
</evidence>
<keyword evidence="3" id="KW-0732">Signal</keyword>
<keyword evidence="7" id="KW-0472">Membrane</keyword>
<keyword evidence="10" id="KW-1185">Reference proteome</keyword>
<evidence type="ECO:0000256" key="1">
    <source>
        <dbReference type="ARBA" id="ARBA00022512"/>
    </source>
</evidence>
<dbReference type="InterPro" id="IPR019931">
    <property type="entry name" value="LPXTG_anchor"/>
</dbReference>
<feature type="compositionally biased region" description="Low complexity" evidence="6">
    <location>
        <begin position="394"/>
        <end position="422"/>
    </location>
</feature>
<evidence type="ECO:0000256" key="3">
    <source>
        <dbReference type="ARBA" id="ARBA00022729"/>
    </source>
</evidence>
<keyword evidence="2" id="KW-0964">Secreted</keyword>
<reference evidence="9 10" key="1">
    <citation type="journal article" date="2011" name="BMC Genomics">
        <title>Genome-wide analysis of the role of GlnR in Streptomyces venezuelae provides new insights into global nitrogen regulation in actinomycetes.</title>
        <authorList>
            <person name="Pullan S.T."/>
            <person name="Bibb M.J."/>
            <person name="Merrick M."/>
        </authorList>
    </citation>
    <scope>NUCLEOTIDE SEQUENCE [LARGE SCALE GENOMIC DNA]</scope>
    <source>
        <strain evidence="9">ATCC 10712</strain>
    </source>
</reference>
<dbReference type="Proteomes" id="UP000006854">
    <property type="component" value="Chromosome"/>
</dbReference>
<dbReference type="KEGG" id="sve:SVEN_4283"/>
<gene>
    <name evidence="9" type="ordered locus">SVEN_4283</name>
</gene>
<sequence>MPALLSSFPDQEKGSRTVKIRRILATAVAAAVTTPVVFLSAAPAFADTKPTPASTQKPAADEDGPDEDFAEYEKLIAAVEKAEAKIKALDAERDGVEKKIAADDIGQAVKTERAEAQKALDAATAAKTAADETLAKAEAALKKLLETPADGQTPPTEQQKADAEKAVADAKKAVEAADAAKGAAKVRNDAAVKAATDAMVELFRQLGRIDEKLKTAKEELAAAEKALEEFEGTDPECKEDRSVLVDLTGPKKITAGTSAVFSLSIKNNSQRTLDSVNALAFATNLPDDWEDVLEGEKPEQFITVEWTGAGNPHWSPITEEFDSIEVGSLAQGKKADVKLRLTLDPKIPVGKGVAFSTGAYENNDGSCGISEQYSNAYFDIVSGKTDKPQPKPTPSKTTATPTPAPTSGGNGNTSQQGGSSNTPVKGSLAATGANDTLPLGLAAAAAVALGAGALVVARRRKADGTA</sequence>
<evidence type="ECO:0000256" key="6">
    <source>
        <dbReference type="SAM" id="MobiDB-lite"/>
    </source>
</evidence>
<dbReference type="PROSITE" id="PS50847">
    <property type="entry name" value="GRAM_POS_ANCHORING"/>
    <property type="match status" value="1"/>
</dbReference>
<dbReference type="HOGENOM" id="CLU_643900_0_0_11"/>
<evidence type="ECO:0000256" key="5">
    <source>
        <dbReference type="SAM" id="Coils"/>
    </source>
</evidence>
<dbReference type="eggNOG" id="ENOG502ZBYP">
    <property type="taxonomic scope" value="Bacteria"/>
</dbReference>
<feature type="region of interest" description="Disordered" evidence="6">
    <location>
        <begin position="382"/>
        <end position="432"/>
    </location>
</feature>
<dbReference type="PATRIC" id="fig|953739.5.peg.6783"/>
<feature type="coiled-coil region" evidence="5">
    <location>
        <begin position="72"/>
        <end position="233"/>
    </location>
</feature>
<name>F2RIL3_STRVP</name>
<evidence type="ECO:0000313" key="9">
    <source>
        <dbReference type="EMBL" id="CCA57569.1"/>
    </source>
</evidence>
<dbReference type="AlphaFoldDB" id="F2RIL3"/>
<feature type="domain" description="Gram-positive cocci surface proteins LPxTG" evidence="8">
    <location>
        <begin position="428"/>
        <end position="466"/>
    </location>
</feature>
<evidence type="ECO:0000256" key="2">
    <source>
        <dbReference type="ARBA" id="ARBA00022525"/>
    </source>
</evidence>
<feature type="transmembrane region" description="Helical" evidence="7">
    <location>
        <begin position="437"/>
        <end position="457"/>
    </location>
</feature>
<keyword evidence="7" id="KW-1133">Transmembrane helix</keyword>
<accession>F2RIL3</accession>
<keyword evidence="5" id="KW-0175">Coiled coil</keyword>
<evidence type="ECO:0000256" key="4">
    <source>
        <dbReference type="ARBA" id="ARBA00023088"/>
    </source>
</evidence>
<keyword evidence="1" id="KW-0134">Cell wall</keyword>
<proteinExistence type="predicted"/>
<dbReference type="EMBL" id="FR845719">
    <property type="protein sequence ID" value="CCA57569.1"/>
    <property type="molecule type" value="Genomic_DNA"/>
</dbReference>
<dbReference type="STRING" id="953739.SVEN_4283"/>
<keyword evidence="7" id="KW-0812">Transmembrane</keyword>
<evidence type="ECO:0000256" key="7">
    <source>
        <dbReference type="SAM" id="Phobius"/>
    </source>
</evidence>
<feature type="region of interest" description="Disordered" evidence="6">
    <location>
        <begin position="47"/>
        <end position="68"/>
    </location>
</feature>
<protein>
    <recommendedName>
        <fullName evidence="8">Gram-positive cocci surface proteins LPxTG domain-containing protein</fullName>
    </recommendedName>
</protein>